<evidence type="ECO:0000259" key="5">
    <source>
        <dbReference type="PROSITE" id="PS50893"/>
    </source>
</evidence>
<dbReference type="STRING" id="145458.APU90_04755"/>
<gene>
    <name evidence="7" type="ORF">C5C51_01500</name>
    <name evidence="6" type="ORF">VT73_02750</name>
</gene>
<dbReference type="Gene3D" id="3.40.50.300">
    <property type="entry name" value="P-loop containing nucleotide triphosphate hydrolases"/>
    <property type="match status" value="1"/>
</dbReference>
<dbReference type="Pfam" id="PF00005">
    <property type="entry name" value="ABC_tran"/>
    <property type="match status" value="1"/>
</dbReference>
<reference evidence="6 8" key="1">
    <citation type="submission" date="2015-04" db="EMBL/GenBank/DDBJ databases">
        <title>Draft genome sequence of Rathayibacter toxicus strain FH-142 (AKA 70134 or CS 32), a Western Australian isolate.</title>
        <authorList>
            <consortium name="Consortium for Microbial Forensics and Genomics (microFORGE)"/>
            <person name="Knight B.M."/>
            <person name="Roberts D.P."/>
            <person name="Lin D."/>
            <person name="Hari K."/>
            <person name="Fletcher J."/>
            <person name="Melcher U."/>
            <person name="Blagden T."/>
            <person name="Luster D.G."/>
            <person name="Sechler A.J."/>
            <person name="Schneider W.L."/>
            <person name="Winegar R.A."/>
        </authorList>
    </citation>
    <scope>NUCLEOTIDE SEQUENCE [LARGE SCALE GENOMIC DNA]</scope>
    <source>
        <strain evidence="6 8">FH142</strain>
    </source>
</reference>
<keyword evidence="2" id="KW-0813">Transport</keyword>
<dbReference type="PANTHER" id="PTHR43335:SF4">
    <property type="entry name" value="ABC TRANSPORTER, ATP-BINDING PROTEIN"/>
    <property type="match status" value="1"/>
</dbReference>
<sequence>MTTPVSFNNFSKSYGGDAVVSDVSFSVASGSIVGLLGPNGAGKSTTLRGLVGVLHPSSGTATVFGTAFTNLANPARKVGVHMDGLGFETGITARRHLEIYRLAAGMPRARVDEVLEQVDLAAHASKRVKKLSTGMRQRLGLATALIGDPELLVLDEPANGLDPSGIRWLRGFLRSFAARGGTVLISSHQLAELEQTIDEVVVLRRRVLYSGPLATLTSGGASSLEEGYFDLIDAAEGGALRG</sequence>
<evidence type="ECO:0000313" key="9">
    <source>
        <dbReference type="Proteomes" id="UP000237966"/>
    </source>
</evidence>
<dbReference type="PATRIC" id="fig|145458.7.peg.417"/>
<name>A0A0C5BBI2_9MICO</name>
<dbReference type="SMART" id="SM00382">
    <property type="entry name" value="AAA"/>
    <property type="match status" value="1"/>
</dbReference>
<evidence type="ECO:0000256" key="2">
    <source>
        <dbReference type="ARBA" id="ARBA00022448"/>
    </source>
</evidence>
<dbReference type="eggNOG" id="COG1131">
    <property type="taxonomic scope" value="Bacteria"/>
</dbReference>
<evidence type="ECO:0000313" key="8">
    <source>
        <dbReference type="Proteomes" id="UP000052979"/>
    </source>
</evidence>
<dbReference type="InterPro" id="IPR027417">
    <property type="entry name" value="P-loop_NTPase"/>
</dbReference>
<protein>
    <submittedName>
        <fullName evidence="6">ABC transporter ATP-binding protein</fullName>
    </submittedName>
</protein>
<organism evidence="6 8">
    <name type="scientific">Rathayibacter toxicus</name>
    <dbReference type="NCBI Taxonomy" id="145458"/>
    <lineage>
        <taxon>Bacteria</taxon>
        <taxon>Bacillati</taxon>
        <taxon>Actinomycetota</taxon>
        <taxon>Actinomycetes</taxon>
        <taxon>Micrococcales</taxon>
        <taxon>Microbacteriaceae</taxon>
        <taxon>Rathayibacter</taxon>
    </lineage>
</organism>
<proteinExistence type="inferred from homology"/>
<comment type="caution">
    <text evidence="6">The sequence shown here is derived from an EMBL/GenBank/DDBJ whole genome shotgun (WGS) entry which is preliminary data.</text>
</comment>
<dbReference type="EMBL" id="PSWU01000004">
    <property type="protein sequence ID" value="PPI16557.1"/>
    <property type="molecule type" value="Genomic_DNA"/>
</dbReference>
<dbReference type="GO" id="GO:0005524">
    <property type="term" value="F:ATP binding"/>
    <property type="evidence" value="ECO:0007669"/>
    <property type="project" value="UniProtKB-KW"/>
</dbReference>
<dbReference type="SUPFAM" id="SSF52540">
    <property type="entry name" value="P-loop containing nucleoside triphosphate hydrolases"/>
    <property type="match status" value="1"/>
</dbReference>
<keyword evidence="8" id="KW-1185">Reference proteome</keyword>
<dbReference type="AlphaFoldDB" id="A0A0C5BBI2"/>
<dbReference type="KEGG" id="rtx:TI83_01735"/>
<reference evidence="7 9" key="2">
    <citation type="submission" date="2018-02" db="EMBL/GenBank/DDBJ databases">
        <title>Bacteriophage NCPPB3778 and a type I-E CRISPR drive the evolution of the US Biological Select Agent, Rathayibacter toxicus.</title>
        <authorList>
            <person name="Davis E.W.II."/>
            <person name="Tabima J.F."/>
            <person name="Weisberg A.J."/>
            <person name="Lopes L.D."/>
            <person name="Wiseman M.S."/>
            <person name="Wiseman M.S."/>
            <person name="Pupko T."/>
            <person name="Belcher M.S."/>
            <person name="Sechler A.J."/>
            <person name="Tancos M.A."/>
            <person name="Schroeder B.K."/>
            <person name="Murray T.D."/>
            <person name="Luster D.G."/>
            <person name="Schneider W.L."/>
            <person name="Rogers E."/>
            <person name="Andreote F.D."/>
            <person name="Grunwald N.J."/>
            <person name="Putnam M.L."/>
            <person name="Chang J.H."/>
        </authorList>
    </citation>
    <scope>NUCLEOTIDE SEQUENCE [LARGE SCALE GENOMIC DNA]</scope>
    <source>
        <strain evidence="7 9">FH99</strain>
    </source>
</reference>
<keyword evidence="3" id="KW-0547">Nucleotide-binding</keyword>
<feature type="domain" description="ABC transporter" evidence="5">
    <location>
        <begin position="5"/>
        <end position="230"/>
    </location>
</feature>
<dbReference type="PROSITE" id="PS50893">
    <property type="entry name" value="ABC_TRANSPORTER_2"/>
    <property type="match status" value="1"/>
</dbReference>
<evidence type="ECO:0000256" key="3">
    <source>
        <dbReference type="ARBA" id="ARBA00022741"/>
    </source>
</evidence>
<dbReference type="PANTHER" id="PTHR43335">
    <property type="entry name" value="ABC TRANSPORTER, ATP-BINDING PROTEIN"/>
    <property type="match status" value="1"/>
</dbReference>
<dbReference type="InterPro" id="IPR003439">
    <property type="entry name" value="ABC_transporter-like_ATP-bd"/>
</dbReference>
<dbReference type="OrthoDB" id="9804819at2"/>
<accession>A0A0C5BBI2</accession>
<comment type="similarity">
    <text evidence="1">Belongs to the ABC transporter superfamily.</text>
</comment>
<evidence type="ECO:0000313" key="6">
    <source>
        <dbReference type="EMBL" id="KKM46405.1"/>
    </source>
</evidence>
<dbReference type="KEGG" id="rtc:APU90_04755"/>
<dbReference type="InterPro" id="IPR003593">
    <property type="entry name" value="AAA+_ATPase"/>
</dbReference>
<keyword evidence="4 6" id="KW-0067">ATP-binding</keyword>
<dbReference type="Proteomes" id="UP000237966">
    <property type="component" value="Unassembled WGS sequence"/>
</dbReference>
<evidence type="ECO:0000313" key="7">
    <source>
        <dbReference type="EMBL" id="PPI16557.1"/>
    </source>
</evidence>
<dbReference type="Proteomes" id="UP000052979">
    <property type="component" value="Unassembled WGS sequence"/>
</dbReference>
<dbReference type="EMBL" id="LBFI01000024">
    <property type="protein sequence ID" value="KKM46405.1"/>
    <property type="molecule type" value="Genomic_DNA"/>
</dbReference>
<evidence type="ECO:0000256" key="4">
    <source>
        <dbReference type="ARBA" id="ARBA00022840"/>
    </source>
</evidence>
<dbReference type="GO" id="GO:0016887">
    <property type="term" value="F:ATP hydrolysis activity"/>
    <property type="evidence" value="ECO:0007669"/>
    <property type="project" value="InterPro"/>
</dbReference>
<evidence type="ECO:0000256" key="1">
    <source>
        <dbReference type="ARBA" id="ARBA00005417"/>
    </source>
</evidence>